<evidence type="ECO:0000313" key="8">
    <source>
        <dbReference type="EMBL" id="CCM06073.1"/>
    </source>
</evidence>
<dbReference type="OrthoDB" id="9993796at2759"/>
<dbReference type="HOGENOM" id="CLU_009665_19_3_1"/>
<keyword evidence="3" id="KW-0274">FAD</keyword>
<evidence type="ECO:0000256" key="2">
    <source>
        <dbReference type="ARBA" id="ARBA00022630"/>
    </source>
</evidence>
<dbReference type="InterPro" id="IPR050493">
    <property type="entry name" value="FAD-dep_Monooxygenase_BioMet"/>
</dbReference>
<evidence type="ECO:0000256" key="1">
    <source>
        <dbReference type="ARBA" id="ARBA00007992"/>
    </source>
</evidence>
<dbReference type="Proteomes" id="UP000006352">
    <property type="component" value="Unassembled WGS sequence"/>
</dbReference>
<dbReference type="SUPFAM" id="SSF54373">
    <property type="entry name" value="FAD-linked reductases, C-terminal domain"/>
    <property type="match status" value="1"/>
</dbReference>
<dbReference type="InParanoid" id="J4GH37"/>
<dbReference type="PROSITE" id="PS51257">
    <property type="entry name" value="PROKAR_LIPOPROTEIN"/>
    <property type="match status" value="1"/>
</dbReference>
<name>J4GH37_9APHY</name>
<proteinExistence type="inferred from homology"/>
<dbReference type="PANTHER" id="PTHR13789">
    <property type="entry name" value="MONOOXYGENASE"/>
    <property type="match status" value="1"/>
</dbReference>
<dbReference type="PANTHER" id="PTHR13789:SF147">
    <property type="entry name" value="PUTATIVE (AFU_ORTHOLOGUE AFUA_2G01950)-RELATED"/>
    <property type="match status" value="1"/>
</dbReference>
<dbReference type="InterPro" id="IPR002938">
    <property type="entry name" value="FAD-bd"/>
</dbReference>
<accession>J4GH37</accession>
<keyword evidence="4" id="KW-0560">Oxidoreductase</keyword>
<keyword evidence="9" id="KW-1185">Reference proteome</keyword>
<dbReference type="EMBL" id="HE797222">
    <property type="protein sequence ID" value="CCM06073.1"/>
    <property type="molecule type" value="Genomic_DNA"/>
</dbReference>
<dbReference type="STRING" id="599839.J4GH37"/>
<feature type="domain" description="FAD-binding" evidence="7">
    <location>
        <begin position="9"/>
        <end position="355"/>
    </location>
</feature>
<dbReference type="GeneID" id="24100984"/>
<dbReference type="GO" id="GO:0071949">
    <property type="term" value="F:FAD binding"/>
    <property type="evidence" value="ECO:0007669"/>
    <property type="project" value="InterPro"/>
</dbReference>
<dbReference type="SUPFAM" id="SSF51905">
    <property type="entry name" value="FAD/NAD(P)-binding domain"/>
    <property type="match status" value="1"/>
</dbReference>
<evidence type="ECO:0000256" key="6">
    <source>
        <dbReference type="SAM" id="SignalP"/>
    </source>
</evidence>
<comment type="similarity">
    <text evidence="1">Belongs to the paxM FAD-dependent monooxygenase family.</text>
</comment>
<evidence type="ECO:0000256" key="5">
    <source>
        <dbReference type="ARBA" id="ARBA00023033"/>
    </source>
</evidence>
<feature type="signal peptide" evidence="6">
    <location>
        <begin position="1"/>
        <end position="23"/>
    </location>
</feature>
<keyword evidence="2" id="KW-0285">Flavoprotein</keyword>
<dbReference type="Gene3D" id="3.50.50.60">
    <property type="entry name" value="FAD/NAD(P)-binding domain"/>
    <property type="match status" value="1"/>
</dbReference>
<evidence type="ECO:0000259" key="7">
    <source>
        <dbReference type="Pfam" id="PF01494"/>
    </source>
</evidence>
<dbReference type="Pfam" id="PF01494">
    <property type="entry name" value="FAD_binding_3"/>
    <property type="match status" value="1"/>
</dbReference>
<organism evidence="8 9">
    <name type="scientific">Fibroporia radiculosa</name>
    <dbReference type="NCBI Taxonomy" id="599839"/>
    <lineage>
        <taxon>Eukaryota</taxon>
        <taxon>Fungi</taxon>
        <taxon>Dikarya</taxon>
        <taxon>Basidiomycota</taxon>
        <taxon>Agaricomycotina</taxon>
        <taxon>Agaricomycetes</taxon>
        <taxon>Polyporales</taxon>
        <taxon>Fibroporiaceae</taxon>
        <taxon>Fibroporia</taxon>
    </lineage>
</organism>
<keyword evidence="5" id="KW-0503">Monooxygenase</keyword>
<reference evidence="8 9" key="1">
    <citation type="journal article" date="2012" name="Appl. Environ. Microbiol.">
        <title>Short-read sequencing for genomic analysis of the brown rot fungus Fibroporia radiculosa.</title>
        <authorList>
            <person name="Tang J.D."/>
            <person name="Perkins A.D."/>
            <person name="Sonstegard T.S."/>
            <person name="Schroeder S.G."/>
            <person name="Burgess S.C."/>
            <person name="Diehl S.V."/>
        </authorList>
    </citation>
    <scope>NUCLEOTIDE SEQUENCE [LARGE SCALE GENOMIC DNA]</scope>
    <source>
        <strain evidence="8 9">TFFH 294</strain>
    </source>
</reference>
<dbReference type="RefSeq" id="XP_012185356.1">
    <property type="nucleotide sequence ID" value="XM_012329966.1"/>
</dbReference>
<dbReference type="PRINTS" id="PR00420">
    <property type="entry name" value="RNGMNOXGNASE"/>
</dbReference>
<keyword evidence="6" id="KW-0732">Signal</keyword>
<dbReference type="InterPro" id="IPR036188">
    <property type="entry name" value="FAD/NAD-bd_sf"/>
</dbReference>
<evidence type="ECO:0000313" key="9">
    <source>
        <dbReference type="Proteomes" id="UP000006352"/>
    </source>
</evidence>
<protein>
    <recommendedName>
        <fullName evidence="7">FAD-binding domain-containing protein</fullName>
    </recommendedName>
</protein>
<evidence type="ECO:0000256" key="3">
    <source>
        <dbReference type="ARBA" id="ARBA00022827"/>
    </source>
</evidence>
<dbReference type="GO" id="GO:0004497">
    <property type="term" value="F:monooxygenase activity"/>
    <property type="evidence" value="ECO:0007669"/>
    <property type="project" value="UniProtKB-KW"/>
</dbReference>
<sequence>MSRKAPLQLHVLIVGCGLGGVAAAHCLAQAGHQITILETASAISEVGAGIQVSPNITRLLERWGLGDALARIVVEPQAIVLRRYCTGERIGYTRVGRFANASSGPYYHIHRADLHKLLYDLVAPYVTLRLNSTVVGIDPGRPSVQLASGETIEGDLIIGADGIKSFVQQVVLGQSNLAQGTGDAVYRAMIPTDLMLADPELRSFVETPEMTIWMGPRRHMVGYNIRGGKLYNLGLAHPDDGSVESWTLEGSADKMRTEFSDFEPRVRKILSHVQSTLKWRLMDRQPLPTWNHSSGRVTLLGDACHPMLPYRAQGAAMAIEDAAVLGNLLSRISSILQLPALLQAYESLRLPRTADTQAASRLNQHVFHMSDGPQQEARDAGMREAMTKELEKVQGNAETETFTGNPNQWADKKKTDAQFLYDADEAVDEWWREKGERLIGCGMSRL</sequence>
<feature type="chain" id="PRO_5003778968" description="FAD-binding domain-containing protein" evidence="6">
    <location>
        <begin position="24"/>
        <end position="446"/>
    </location>
</feature>
<dbReference type="AlphaFoldDB" id="J4GH37"/>
<gene>
    <name evidence="8" type="ORF">FIBRA_08320</name>
</gene>
<dbReference type="FunFam" id="3.50.50.60:FF:000115">
    <property type="entry name" value="Salicylate hydroxylase, putative"/>
    <property type="match status" value="1"/>
</dbReference>
<evidence type="ECO:0000256" key="4">
    <source>
        <dbReference type="ARBA" id="ARBA00023002"/>
    </source>
</evidence>